<accession>A0A2N7IGQ8</accession>
<name>A0A2N7IGQ8_9VIBR</name>
<reference evidence="2" key="3">
    <citation type="submission" date="2016-07" db="EMBL/GenBank/DDBJ databases">
        <authorList>
            <person name="Wan K."/>
            <person name="Booth B."/>
            <person name="Spirohn K."/>
            <person name="Hao T."/>
            <person name="Hu Y."/>
            <person name="Calderwood M."/>
            <person name="Hill D."/>
            <person name="Mohr S."/>
            <person name="Vidal M."/>
            <person name="Celniker S."/>
            <person name="Perrimon N."/>
        </authorList>
    </citation>
    <scope>NUCLEOTIDE SEQUENCE</scope>
    <source>
        <strain evidence="2">10N.261.51.B8</strain>
    </source>
</reference>
<dbReference type="AlphaFoldDB" id="A0A2N7IGQ8"/>
<evidence type="ECO:0000313" key="3">
    <source>
        <dbReference type="Proteomes" id="UP000235385"/>
    </source>
</evidence>
<sequence length="239" mass="26913">MSLGTIVVEEVNLILKVDDFVETVAIVLTALCTFLAARAAMRSAEISKTQLLASQTNADQVNFFGLLDALEKAHGIRFLTRGALYEELKDLDSYLDLYKSKSAVANTTIDSVIKFDSEVKSRPNFVGRLGKSPVLFETYFDYAKEVSLLFQFDFNIPEENDFVVLDPIGIKVPVYERDPDKIVYIVDAVANEILGYKNSGYHLLGIGVTRRRDGEYFEAFYNEYKDSQSGEYQYVEAKG</sequence>
<evidence type="ECO:0000313" key="4">
    <source>
        <dbReference type="Proteomes" id="UP000235746"/>
    </source>
</evidence>
<reference evidence="2" key="4">
    <citation type="journal article" date="2018" name="Nature">
        <title>A major lineage of non-tailed dsDNA viruses as unrecognized killers of marine bacteria.</title>
        <authorList>
            <person name="Kauffman K.M."/>
            <person name="Hussain F.A."/>
            <person name="Yang J."/>
            <person name="Arevalo P."/>
            <person name="Brown J.M."/>
            <person name="Chang W.K."/>
            <person name="VanInsberghe D."/>
            <person name="Elsherbini J."/>
            <person name="Sharma R.S."/>
            <person name="Cutler M.B."/>
            <person name="Kelly L."/>
            <person name="Polz M.F."/>
        </authorList>
    </citation>
    <scope>NUCLEOTIDE SEQUENCE</scope>
    <source>
        <strain evidence="2">10N.261.51.B8</strain>
        <strain evidence="1">10N.261.52.F7</strain>
    </source>
</reference>
<dbReference type="RefSeq" id="WP_102281787.1">
    <property type="nucleotide sequence ID" value="NZ_JAJGZN020000011.1"/>
</dbReference>
<protein>
    <submittedName>
        <fullName evidence="2">Uncharacterized protein</fullName>
    </submittedName>
</protein>
<dbReference type="Proteomes" id="UP000235746">
    <property type="component" value="Unassembled WGS sequence"/>
</dbReference>
<evidence type="ECO:0000313" key="2">
    <source>
        <dbReference type="EMBL" id="PML56558.1"/>
    </source>
</evidence>
<dbReference type="EMBL" id="MCXM01000005">
    <property type="protein sequence ID" value="PMK48833.1"/>
    <property type="molecule type" value="Genomic_DNA"/>
</dbReference>
<organism evidence="2 4">
    <name type="scientific">Vibrio lentus</name>
    <dbReference type="NCBI Taxonomy" id="136468"/>
    <lineage>
        <taxon>Bacteria</taxon>
        <taxon>Pseudomonadati</taxon>
        <taxon>Pseudomonadota</taxon>
        <taxon>Gammaproteobacteria</taxon>
        <taxon>Vibrionales</taxon>
        <taxon>Vibrionaceae</taxon>
        <taxon>Vibrio</taxon>
    </lineage>
</organism>
<comment type="caution">
    <text evidence="2">The sequence shown here is derived from an EMBL/GenBank/DDBJ whole genome shotgun (WGS) entry which is preliminary data.</text>
</comment>
<proteinExistence type="predicted"/>
<dbReference type="EMBL" id="MCYL01000014">
    <property type="protein sequence ID" value="PML56558.1"/>
    <property type="molecule type" value="Genomic_DNA"/>
</dbReference>
<reference evidence="1" key="2">
    <citation type="submission" date="2016-07" db="EMBL/GenBank/DDBJ databases">
        <authorList>
            <person name="Kauffman K."/>
            <person name="Arevalo P."/>
            <person name="Polz M.F."/>
        </authorList>
    </citation>
    <scope>NUCLEOTIDE SEQUENCE</scope>
    <source>
        <strain evidence="1">10N.261.52.F7</strain>
    </source>
</reference>
<reference evidence="3 4" key="1">
    <citation type="submission" date="2016-07" db="EMBL/GenBank/DDBJ databases">
        <title>Nontailed viruses are major unrecognized killers of bacteria in the ocean.</title>
        <authorList>
            <person name="Kauffman K."/>
            <person name="Hussain F."/>
            <person name="Yang J."/>
            <person name="Arevalo P."/>
            <person name="Brown J."/>
            <person name="Cutler M."/>
            <person name="Kelly L."/>
            <person name="Polz M.F."/>
        </authorList>
    </citation>
    <scope>NUCLEOTIDE SEQUENCE [LARGE SCALE GENOMIC DNA]</scope>
    <source>
        <strain evidence="4">10N.261.51.B8</strain>
        <strain evidence="3">10N.261.52.F7</strain>
    </source>
</reference>
<evidence type="ECO:0000313" key="1">
    <source>
        <dbReference type="EMBL" id="PMK48833.1"/>
    </source>
</evidence>
<gene>
    <name evidence="2" type="ORF">BCT74_20780</name>
    <name evidence="1" type="ORF">BCT99_11390</name>
</gene>